<evidence type="ECO:0000259" key="2">
    <source>
        <dbReference type="Pfam" id="PF01979"/>
    </source>
</evidence>
<dbReference type="HOGENOM" id="CLU_012358_2_3_11"/>
<evidence type="ECO:0000256" key="1">
    <source>
        <dbReference type="ARBA" id="ARBA00022801"/>
    </source>
</evidence>
<dbReference type="SUPFAM" id="SSF51338">
    <property type="entry name" value="Composite domain of metallo-dependent hydrolases"/>
    <property type="match status" value="1"/>
</dbReference>
<feature type="domain" description="Amidohydrolase-related" evidence="2">
    <location>
        <begin position="56"/>
        <end position="416"/>
    </location>
</feature>
<protein>
    <submittedName>
        <fullName evidence="3">Amidohydrolase</fullName>
    </submittedName>
</protein>
<dbReference type="STRING" id="408015.SXIM_54520"/>
<dbReference type="InterPro" id="IPR011059">
    <property type="entry name" value="Metal-dep_hydrolase_composite"/>
</dbReference>
<dbReference type="Proteomes" id="UP000034034">
    <property type="component" value="Chromosome"/>
</dbReference>
<dbReference type="KEGG" id="sxi:SXIM_54520"/>
<dbReference type="InterPro" id="IPR050287">
    <property type="entry name" value="MTA/SAH_deaminase"/>
</dbReference>
<dbReference type="EMBL" id="CP009922">
    <property type="protein sequence ID" value="AKG46836.1"/>
    <property type="molecule type" value="Genomic_DNA"/>
</dbReference>
<keyword evidence="1" id="KW-0378">Hydrolase</keyword>
<reference evidence="3" key="1">
    <citation type="submission" date="2019-08" db="EMBL/GenBank/DDBJ databases">
        <title>Complete genome sequence of a mangrove-derived Streptomyces xiamenensis.</title>
        <authorList>
            <person name="Xu J."/>
        </authorList>
    </citation>
    <scope>NUCLEOTIDE SEQUENCE</scope>
    <source>
        <strain evidence="3">318</strain>
    </source>
</reference>
<gene>
    <name evidence="3" type="ORF">SXIM_54520</name>
</gene>
<dbReference type="Gene3D" id="3.20.20.140">
    <property type="entry name" value="Metal-dependent hydrolases"/>
    <property type="match status" value="1"/>
</dbReference>
<dbReference type="AlphaFoldDB" id="A0A0F7CQQ8"/>
<dbReference type="SUPFAM" id="SSF51556">
    <property type="entry name" value="Metallo-dependent hydrolases"/>
    <property type="match status" value="1"/>
</dbReference>
<proteinExistence type="predicted"/>
<evidence type="ECO:0000313" key="4">
    <source>
        <dbReference type="Proteomes" id="UP000034034"/>
    </source>
</evidence>
<dbReference type="PANTHER" id="PTHR43794:SF11">
    <property type="entry name" value="AMIDOHYDROLASE-RELATED DOMAIN-CONTAINING PROTEIN"/>
    <property type="match status" value="1"/>
</dbReference>
<dbReference type="PATRIC" id="fig|408015.6.peg.5521"/>
<dbReference type="GO" id="GO:0016810">
    <property type="term" value="F:hydrolase activity, acting on carbon-nitrogen (but not peptide) bonds"/>
    <property type="evidence" value="ECO:0007669"/>
    <property type="project" value="InterPro"/>
</dbReference>
<dbReference type="Gene3D" id="2.30.40.10">
    <property type="entry name" value="Urease, subunit C, domain 1"/>
    <property type="match status" value="1"/>
</dbReference>
<keyword evidence="4" id="KW-1185">Reference proteome</keyword>
<name>A0A0F7CQQ8_9ACTN</name>
<dbReference type="Pfam" id="PF01979">
    <property type="entry name" value="Amidohydro_1"/>
    <property type="match status" value="1"/>
</dbReference>
<sequence length="477" mass="50184">MASTRTLIVGGTVLHGPALTGTFRKADVLIEHDTITAIGSRLPADDAEVIPADGAFVLPGFVDTHAHLWEATMRGLTSDWNLAEFFWGVRVNHTALHTPEDLYAGVYAGALASLDSGTTTSLDHAHAILTPEHADAMLEGVGASGMRTVWAYGLTGAPTPDPAFASPEDRFRDLRRIRAAHTDGRLCLGVAVNDPLAVAWQVTEQEYALAKELDLLVTGHLNSVPTPQRVPEAVLLHRGGLLGPRQVYSHANTSSDEELGLLAVAGAAVSCTPESEAQMGMGFPVLGRARAASVTVGLGSDLQANNSPDAFTQMRLARHLDIAHTSRPILETAGLTGLGKVSVTTREALHLATMGGAEALGMADRIGSLEPGKAADLILLRNDSPRQRPIVDPFATVVEHSGVGDIDRVLIAGETVKANGRLVGGTGERAVRLVEAAWERLSDRMAERGGPSPAMPDGVLEAAAASMAPNLPEWFSA</sequence>
<organism evidence="3 4">
    <name type="scientific">Streptomyces xiamenensis</name>
    <dbReference type="NCBI Taxonomy" id="408015"/>
    <lineage>
        <taxon>Bacteria</taxon>
        <taxon>Bacillati</taxon>
        <taxon>Actinomycetota</taxon>
        <taxon>Actinomycetes</taxon>
        <taxon>Kitasatosporales</taxon>
        <taxon>Streptomycetaceae</taxon>
        <taxon>Streptomyces</taxon>
    </lineage>
</organism>
<evidence type="ECO:0000313" key="3">
    <source>
        <dbReference type="EMBL" id="AKG46836.1"/>
    </source>
</evidence>
<dbReference type="RefSeq" id="WP_052385464.1">
    <property type="nucleotide sequence ID" value="NZ_CP009922.3"/>
</dbReference>
<dbReference type="InterPro" id="IPR032466">
    <property type="entry name" value="Metal_Hydrolase"/>
</dbReference>
<accession>A0A0F7CQQ8</accession>
<dbReference type="PANTHER" id="PTHR43794">
    <property type="entry name" value="AMINOHYDROLASE SSNA-RELATED"/>
    <property type="match status" value="1"/>
</dbReference>
<dbReference type="InterPro" id="IPR006680">
    <property type="entry name" value="Amidohydro-rel"/>
</dbReference>